<comment type="caution">
    <text evidence="2">The sequence shown here is derived from an EMBL/GenBank/DDBJ whole genome shotgun (WGS) entry which is preliminary data.</text>
</comment>
<dbReference type="Gene3D" id="3.90.1200.10">
    <property type="match status" value="1"/>
</dbReference>
<accession>A0A815L700</accession>
<reference evidence="2" key="1">
    <citation type="submission" date="2021-02" db="EMBL/GenBank/DDBJ databases">
        <authorList>
            <person name="Nowell W R."/>
        </authorList>
    </citation>
    <scope>NUCLEOTIDE SEQUENCE</scope>
</reference>
<protein>
    <recommendedName>
        <fullName evidence="5">Aminoglycoside phosphotransferase domain-containing protein</fullName>
    </recommendedName>
</protein>
<dbReference type="Proteomes" id="UP000663852">
    <property type="component" value="Unassembled WGS sequence"/>
</dbReference>
<dbReference type="Pfam" id="PF07914">
    <property type="entry name" value="DUF1679"/>
    <property type="match status" value="1"/>
</dbReference>
<dbReference type="AlphaFoldDB" id="A0A815L700"/>
<dbReference type="EMBL" id="CAJNOR010003109">
    <property type="protein sequence ID" value="CAF1378453.1"/>
    <property type="molecule type" value="Genomic_DNA"/>
</dbReference>
<dbReference type="SUPFAM" id="SSF56112">
    <property type="entry name" value="Protein kinase-like (PK-like)"/>
    <property type="match status" value="1"/>
</dbReference>
<evidence type="ECO:0000313" key="4">
    <source>
        <dbReference type="Proteomes" id="UP000663852"/>
    </source>
</evidence>
<gene>
    <name evidence="2" type="ORF">EDS130_LOCUS36358</name>
    <name evidence="1" type="ORF">XAT740_LOCUS32938</name>
</gene>
<dbReference type="Gene3D" id="3.30.200.20">
    <property type="entry name" value="Phosphorylase Kinase, domain 1"/>
    <property type="match status" value="1"/>
</dbReference>
<name>A0A815L700_ADIRI</name>
<evidence type="ECO:0008006" key="5">
    <source>
        <dbReference type="Google" id="ProtNLM"/>
    </source>
</evidence>
<evidence type="ECO:0000313" key="1">
    <source>
        <dbReference type="EMBL" id="CAF1378453.1"/>
    </source>
</evidence>
<dbReference type="InterPro" id="IPR011009">
    <property type="entry name" value="Kinase-like_dom_sf"/>
</dbReference>
<dbReference type="Proteomes" id="UP000663828">
    <property type="component" value="Unassembled WGS sequence"/>
</dbReference>
<evidence type="ECO:0000313" key="3">
    <source>
        <dbReference type="Proteomes" id="UP000663828"/>
    </source>
</evidence>
<organism evidence="2 4">
    <name type="scientific">Adineta ricciae</name>
    <name type="common">Rotifer</name>
    <dbReference type="NCBI Taxonomy" id="249248"/>
    <lineage>
        <taxon>Eukaryota</taxon>
        <taxon>Metazoa</taxon>
        <taxon>Spiralia</taxon>
        <taxon>Gnathifera</taxon>
        <taxon>Rotifera</taxon>
        <taxon>Eurotatoria</taxon>
        <taxon>Bdelloidea</taxon>
        <taxon>Adinetida</taxon>
        <taxon>Adinetidae</taxon>
        <taxon>Adineta</taxon>
    </lineage>
</organism>
<dbReference type="InterPro" id="IPR012877">
    <property type="entry name" value="Dhs-27"/>
</dbReference>
<keyword evidence="3" id="KW-1185">Reference proteome</keyword>
<dbReference type="EMBL" id="CAJNOJ010000336">
    <property type="protein sequence ID" value="CAF1405930.1"/>
    <property type="molecule type" value="Genomic_DNA"/>
</dbReference>
<evidence type="ECO:0000313" key="2">
    <source>
        <dbReference type="EMBL" id="CAF1405930.1"/>
    </source>
</evidence>
<sequence length="419" mass="48958">MLSNVNNMDTKLNKFLDQYNLTEYVEKFERLPGGLMNFTYRLQFTNVLEHTSTIKLNDNDNFLVLFHKLKPKSLIAKVTYPYIAHLGPEFPYPLIRQMNEKRALQLLNNNLSHEADKNMNDLSSIFNRHKTFKISRVWIHDEENNILIIEDQGQLETMRDWFISTNNLLNKSIMNTIHAYGVQLANFVIDLQISSTKYVNYLKPMFNTVETHKADFLEIPGIIENIRANYDLHHIDELWPVVSQYYQQEISDLIIDGRVFAHGDIWSSNILINENDSTLTLLDWEWAGIRSPAHDPGTFLSHCHVQMLMNSSNEGLLCFLNTFTNTYRENAQRHKVSWYENEQEKYSFAWILGVLHATNLLFWTTFLTCCSTEEKICCHRRCLVTAAVEYAEKCQSGPNKTTYDSMLNDQLFGRLFHAT</sequence>
<proteinExistence type="predicted"/>
<dbReference type="OrthoDB" id="25129at2759"/>